<dbReference type="KEGG" id="slb:AWJ20_844"/>
<keyword evidence="1" id="KW-0647">Proteasome</keyword>
<reference evidence="1 2" key="1">
    <citation type="submission" date="2016-02" db="EMBL/GenBank/DDBJ databases">
        <title>Complete genome sequence and transcriptome regulation of the pentose utilising yeast Sugiyamaella lignohabitans.</title>
        <authorList>
            <person name="Bellasio M."/>
            <person name="Peymann A."/>
            <person name="Valli M."/>
            <person name="Sipitzky M."/>
            <person name="Graf A."/>
            <person name="Sauer M."/>
            <person name="Marx H."/>
            <person name="Mattanovich D."/>
        </authorList>
    </citation>
    <scope>NUCLEOTIDE SEQUENCE [LARGE SCALE GENOMIC DNA]</scope>
    <source>
        <strain evidence="1 2">CBS 10342</strain>
    </source>
</reference>
<gene>
    <name evidence="1" type="primary">PRE4</name>
    <name evidence="1" type="ORF">AWJ20_844</name>
</gene>
<dbReference type="OrthoDB" id="10248542at2759"/>
<dbReference type="RefSeq" id="XP_018735064.1">
    <property type="nucleotide sequence ID" value="XM_018882813.1"/>
</dbReference>
<sequence>MEHHQVNWGRPRDDIYGAYDRSIHNATASMPTVHTQQPIVTGTSVIGIKFDKGVIIAADNLGKLNSLAQCFLTGIKPRTTGCFGLSGLANGMY</sequence>
<dbReference type="InterPro" id="IPR029055">
    <property type="entry name" value="Ntn_hydrolases_N"/>
</dbReference>
<dbReference type="AlphaFoldDB" id="A0A161HIY9"/>
<dbReference type="GeneID" id="30037921"/>
<keyword evidence="2" id="KW-1185">Reference proteome</keyword>
<name>A0A161HIY9_9ASCO</name>
<protein>
    <submittedName>
        <fullName evidence="1">Proteasome core particle subunit beta 7</fullName>
    </submittedName>
</protein>
<evidence type="ECO:0000313" key="1">
    <source>
        <dbReference type="EMBL" id="ANB12587.1"/>
    </source>
</evidence>
<dbReference type="Gene3D" id="3.60.20.10">
    <property type="entry name" value="Glutamine Phosphoribosylpyrophosphate, subunit 1, domain 1"/>
    <property type="match status" value="1"/>
</dbReference>
<proteinExistence type="predicted"/>
<dbReference type="Proteomes" id="UP000189580">
    <property type="component" value="Chromosome a"/>
</dbReference>
<accession>A0A161HIY9</accession>
<dbReference type="GO" id="GO:0000502">
    <property type="term" value="C:proteasome complex"/>
    <property type="evidence" value="ECO:0007669"/>
    <property type="project" value="UniProtKB-KW"/>
</dbReference>
<dbReference type="EMBL" id="CP014501">
    <property type="protein sequence ID" value="ANB12587.1"/>
    <property type="molecule type" value="Genomic_DNA"/>
</dbReference>
<organism evidence="1 2">
    <name type="scientific">Sugiyamaella lignohabitans</name>
    <dbReference type="NCBI Taxonomy" id="796027"/>
    <lineage>
        <taxon>Eukaryota</taxon>
        <taxon>Fungi</taxon>
        <taxon>Dikarya</taxon>
        <taxon>Ascomycota</taxon>
        <taxon>Saccharomycotina</taxon>
        <taxon>Dipodascomycetes</taxon>
        <taxon>Dipodascales</taxon>
        <taxon>Trichomonascaceae</taxon>
        <taxon>Sugiyamaella</taxon>
    </lineage>
</organism>
<evidence type="ECO:0000313" key="2">
    <source>
        <dbReference type="Proteomes" id="UP000189580"/>
    </source>
</evidence>
<dbReference type="SUPFAM" id="SSF56235">
    <property type="entry name" value="N-terminal nucleophile aminohydrolases (Ntn hydrolases)"/>
    <property type="match status" value="1"/>
</dbReference>